<gene>
    <name evidence="1" type="ORF">SDC9_169701</name>
</gene>
<accession>A0A645G610</accession>
<protein>
    <submittedName>
        <fullName evidence="1">Uncharacterized protein</fullName>
    </submittedName>
</protein>
<sequence length="62" mass="7105">MVFPQHPGNLGWTVAVKTPGIDLLHYSRSLVIDNPFRTILWVLLIAVWWIRAEMLPGIPLQL</sequence>
<dbReference type="EMBL" id="VSSQ01070537">
    <property type="protein sequence ID" value="MPN22318.1"/>
    <property type="molecule type" value="Genomic_DNA"/>
</dbReference>
<reference evidence="1" key="1">
    <citation type="submission" date="2019-08" db="EMBL/GenBank/DDBJ databases">
        <authorList>
            <person name="Kucharzyk K."/>
            <person name="Murdoch R.W."/>
            <person name="Higgins S."/>
            <person name="Loffler F."/>
        </authorList>
    </citation>
    <scope>NUCLEOTIDE SEQUENCE</scope>
</reference>
<name>A0A645G610_9ZZZZ</name>
<organism evidence="1">
    <name type="scientific">bioreactor metagenome</name>
    <dbReference type="NCBI Taxonomy" id="1076179"/>
    <lineage>
        <taxon>unclassified sequences</taxon>
        <taxon>metagenomes</taxon>
        <taxon>ecological metagenomes</taxon>
    </lineage>
</organism>
<comment type="caution">
    <text evidence="1">The sequence shown here is derived from an EMBL/GenBank/DDBJ whole genome shotgun (WGS) entry which is preliminary data.</text>
</comment>
<proteinExistence type="predicted"/>
<dbReference type="AlphaFoldDB" id="A0A645G610"/>
<evidence type="ECO:0000313" key="1">
    <source>
        <dbReference type="EMBL" id="MPN22318.1"/>
    </source>
</evidence>